<evidence type="ECO:0000313" key="1">
    <source>
        <dbReference type="EMBL" id="AUX42404.1"/>
    </source>
</evidence>
<evidence type="ECO:0000313" key="2">
    <source>
        <dbReference type="Proteomes" id="UP000238348"/>
    </source>
</evidence>
<dbReference type="Proteomes" id="UP000238348">
    <property type="component" value="Chromosome"/>
</dbReference>
<name>A0A2L0ESZ6_SORCE</name>
<dbReference type="AlphaFoldDB" id="A0A2L0ESZ6"/>
<sequence length="181" mass="19408">MHPYPAPRAAVFYKTSVLLTAAVGSRACVDGRAIITLDFKGGWRVRVESNLAGGLGGVKLKVIGNEWSADSPVLGKVTISQADIDITPLSLLEVLSHQPPRYRNTMFLDYTVTIEKPPGGGPPLVLSNTKTARMINDNLSVFPPQGSVYQLQDPVDLAPVGAPNQVIAQLLQFPLTVSHNP</sequence>
<organism evidence="1 2">
    <name type="scientific">Sorangium cellulosum</name>
    <name type="common">Polyangium cellulosum</name>
    <dbReference type="NCBI Taxonomy" id="56"/>
    <lineage>
        <taxon>Bacteria</taxon>
        <taxon>Pseudomonadati</taxon>
        <taxon>Myxococcota</taxon>
        <taxon>Polyangia</taxon>
        <taxon>Polyangiales</taxon>
        <taxon>Polyangiaceae</taxon>
        <taxon>Sorangium</taxon>
    </lineage>
</organism>
<proteinExistence type="predicted"/>
<protein>
    <submittedName>
        <fullName evidence="1">Uncharacterized protein</fullName>
    </submittedName>
</protein>
<gene>
    <name evidence="1" type="ORF">SOCE26_038350</name>
</gene>
<accession>A0A2L0ESZ6</accession>
<dbReference type="EMBL" id="CP012673">
    <property type="protein sequence ID" value="AUX42404.1"/>
    <property type="molecule type" value="Genomic_DNA"/>
</dbReference>
<reference evidence="1 2" key="1">
    <citation type="submission" date="2015-09" db="EMBL/GenBank/DDBJ databases">
        <title>Sorangium comparison.</title>
        <authorList>
            <person name="Zaburannyi N."/>
            <person name="Bunk B."/>
            <person name="Overmann J."/>
            <person name="Mueller R."/>
        </authorList>
    </citation>
    <scope>NUCLEOTIDE SEQUENCE [LARGE SCALE GENOMIC DNA]</scope>
    <source>
        <strain evidence="1 2">So ce26</strain>
    </source>
</reference>